<sequence length="218" mass="24012">MPATDCLQDMEPDGSGDYASSSPAGVNSALSAAGDEDTVVVLDDVVEVLSDHSEHGEKTAKIAVDQPTTSSKCLSVPKLHSLIKMRQKLLKRLRKLEVREVCFDDEAKELFYISLERKLKKTLVDVERTLLKHGALLDVDEEVRALHDAAHAPSITVADTGNELLNKRITDLMNKKIANKEKVVTPSFDELRDLMCELRTECGPSSGIPDPEKELDAF</sequence>
<dbReference type="AlphaFoldDB" id="A0A3P6TAT0"/>
<evidence type="ECO:0000313" key="3">
    <source>
        <dbReference type="Proteomes" id="UP000271889"/>
    </source>
</evidence>
<dbReference type="Proteomes" id="UP000271889">
    <property type="component" value="Unassembled WGS sequence"/>
</dbReference>
<gene>
    <name evidence="2" type="ORF">CGOC_LOCUS5376</name>
</gene>
<feature type="non-terminal residue" evidence="2">
    <location>
        <position position="218"/>
    </location>
</feature>
<evidence type="ECO:0000256" key="1">
    <source>
        <dbReference type="SAM" id="MobiDB-lite"/>
    </source>
</evidence>
<reference evidence="2 3" key="1">
    <citation type="submission" date="2018-11" db="EMBL/GenBank/DDBJ databases">
        <authorList>
            <consortium name="Pathogen Informatics"/>
        </authorList>
    </citation>
    <scope>NUCLEOTIDE SEQUENCE [LARGE SCALE GENOMIC DNA]</scope>
</reference>
<dbReference type="GO" id="GO:0042393">
    <property type="term" value="F:histone binding"/>
    <property type="evidence" value="ECO:0007669"/>
    <property type="project" value="InterPro"/>
</dbReference>
<protein>
    <submittedName>
        <fullName evidence="2">Uncharacterized protein</fullName>
    </submittedName>
</protein>
<dbReference type="InterPro" id="IPR046426">
    <property type="entry name" value="DAXX_histone-bd_sf"/>
</dbReference>
<keyword evidence="3" id="KW-1185">Reference proteome</keyword>
<dbReference type="Gene3D" id="1.20.58.2170">
    <property type="match status" value="1"/>
</dbReference>
<organism evidence="2 3">
    <name type="scientific">Cylicostephanus goldi</name>
    <name type="common">Nematode worm</name>
    <dbReference type="NCBI Taxonomy" id="71465"/>
    <lineage>
        <taxon>Eukaryota</taxon>
        <taxon>Metazoa</taxon>
        <taxon>Ecdysozoa</taxon>
        <taxon>Nematoda</taxon>
        <taxon>Chromadorea</taxon>
        <taxon>Rhabditida</taxon>
        <taxon>Rhabditina</taxon>
        <taxon>Rhabditomorpha</taxon>
        <taxon>Strongyloidea</taxon>
        <taxon>Strongylidae</taxon>
        <taxon>Cylicostephanus</taxon>
    </lineage>
</organism>
<dbReference type="EMBL" id="UYRV01016270">
    <property type="protein sequence ID" value="VDK61801.1"/>
    <property type="molecule type" value="Genomic_DNA"/>
</dbReference>
<name>A0A3P6TAT0_CYLGO</name>
<feature type="compositionally biased region" description="Polar residues" evidence="1">
    <location>
        <begin position="18"/>
        <end position="29"/>
    </location>
</feature>
<evidence type="ECO:0000313" key="2">
    <source>
        <dbReference type="EMBL" id="VDK61801.1"/>
    </source>
</evidence>
<proteinExistence type="predicted"/>
<feature type="region of interest" description="Disordered" evidence="1">
    <location>
        <begin position="1"/>
        <end position="29"/>
    </location>
</feature>
<accession>A0A3P6TAT0</accession>
<dbReference type="OrthoDB" id="5866848at2759"/>